<proteinExistence type="predicted"/>
<feature type="transmembrane region" description="Helical" evidence="1">
    <location>
        <begin position="95"/>
        <end position="114"/>
    </location>
</feature>
<feature type="transmembrane region" description="Helical" evidence="1">
    <location>
        <begin position="175"/>
        <end position="198"/>
    </location>
</feature>
<feature type="transmembrane region" description="Helical" evidence="1">
    <location>
        <begin position="348"/>
        <end position="367"/>
    </location>
</feature>
<dbReference type="KEGG" id="eba:ebA3587"/>
<feature type="transmembrane region" description="Helical" evidence="1">
    <location>
        <begin position="249"/>
        <end position="269"/>
    </location>
</feature>
<dbReference type="InterPro" id="IPR006976">
    <property type="entry name" value="VanZ-like"/>
</dbReference>
<name>Q5P3G1_AROAE</name>
<evidence type="ECO:0000256" key="1">
    <source>
        <dbReference type="SAM" id="Phobius"/>
    </source>
</evidence>
<accession>Q5P3G1</accession>
<reference evidence="3 4" key="1">
    <citation type="journal article" date="2005" name="Arch. Microbiol.">
        <title>The genome sequence of an anaerobic aromatic-degrading denitrifying bacterium, strain EbN1.</title>
        <authorList>
            <person name="Rabus R."/>
            <person name="Kube M."/>
            <person name="Heider J."/>
            <person name="Beck A."/>
            <person name="Heitmann K."/>
            <person name="Widdel F."/>
            <person name="Reinhardt R."/>
        </authorList>
    </citation>
    <scope>NUCLEOTIDE SEQUENCE [LARGE SCALE GENOMIC DNA]</scope>
    <source>
        <strain evidence="3 4">EbN1</strain>
    </source>
</reference>
<dbReference type="Proteomes" id="UP000006552">
    <property type="component" value="Chromosome"/>
</dbReference>
<dbReference type="AlphaFoldDB" id="Q5P3G1"/>
<keyword evidence="1" id="KW-1133">Transmembrane helix</keyword>
<feature type="domain" description="VanZ-like" evidence="2">
    <location>
        <begin position="70"/>
        <end position="144"/>
    </location>
</feature>
<protein>
    <recommendedName>
        <fullName evidence="2">VanZ-like domain-containing protein</fullName>
    </recommendedName>
</protein>
<feature type="transmembrane region" description="Helical" evidence="1">
    <location>
        <begin position="218"/>
        <end position="237"/>
    </location>
</feature>
<organism evidence="3 4">
    <name type="scientific">Aromatoleum aromaticum (strain DSM 19018 / LMG 30748 / EbN1)</name>
    <name type="common">Azoarcus sp. (strain EbN1)</name>
    <dbReference type="NCBI Taxonomy" id="76114"/>
    <lineage>
        <taxon>Bacteria</taxon>
        <taxon>Pseudomonadati</taxon>
        <taxon>Pseudomonadota</taxon>
        <taxon>Betaproteobacteria</taxon>
        <taxon>Rhodocyclales</taxon>
        <taxon>Rhodocyclaceae</taxon>
        <taxon>Aromatoleum</taxon>
    </lineage>
</organism>
<feature type="transmembrane region" description="Helical" evidence="1">
    <location>
        <begin position="30"/>
        <end position="47"/>
    </location>
</feature>
<dbReference type="HOGENOM" id="CLU_057832_0_0_4"/>
<dbReference type="EMBL" id="CR555306">
    <property type="protein sequence ID" value="CAI08153.1"/>
    <property type="molecule type" value="Genomic_DNA"/>
</dbReference>
<keyword evidence="1" id="KW-0472">Membrane</keyword>
<keyword evidence="1" id="KW-0812">Transmembrane</keyword>
<evidence type="ECO:0000259" key="2">
    <source>
        <dbReference type="Pfam" id="PF04892"/>
    </source>
</evidence>
<evidence type="ECO:0000313" key="4">
    <source>
        <dbReference type="Proteomes" id="UP000006552"/>
    </source>
</evidence>
<feature type="transmembrane region" description="Helical" evidence="1">
    <location>
        <begin position="281"/>
        <end position="298"/>
    </location>
</feature>
<keyword evidence="4" id="KW-1185">Reference proteome</keyword>
<dbReference type="Pfam" id="PF04892">
    <property type="entry name" value="VanZ"/>
    <property type="match status" value="1"/>
</dbReference>
<evidence type="ECO:0000313" key="3">
    <source>
        <dbReference type="EMBL" id="CAI08153.1"/>
    </source>
</evidence>
<sequence>MSGLESTSQILRPDLPMPAARADPTLPRHLAFAYGLLILYACLHPLAGWKPTGLPPLDFLFAPWPKYFRYADLALNLLGFVPFGFVLAPALPERLGRAGAVVVATLIAGVLSFSMEVTQNFLPTRVSSNIDLGFNVLGGLIGALAGVRWGHALFDERGWLHRWRSERIIPGHSGDLGLMLLGLWLLAQLMPDSLLFGSGDLRQLLGLPTPLHFDPERFILLESVVVAVSLVAVGLFFRCMMQAASPLPVALLLLLGLAAKTVATASFFAPDAALVWLTPGTTRGLLYGVPLLAAALMLPRLHQHALAGVTMLAATTLTNLLPDNPYFMLGLASLQQGNFLNFHGLTRLTANLWPFLALSYLSAIGLWRGEHLAGR</sequence>
<feature type="transmembrane region" description="Helical" evidence="1">
    <location>
        <begin position="134"/>
        <end position="154"/>
    </location>
</feature>
<feature type="transmembrane region" description="Helical" evidence="1">
    <location>
        <begin position="305"/>
        <end position="322"/>
    </location>
</feature>
<feature type="transmembrane region" description="Helical" evidence="1">
    <location>
        <begin position="67"/>
        <end position="88"/>
    </location>
</feature>
<gene>
    <name evidence="3" type="ORF">ebA3587</name>
</gene>
<dbReference type="eggNOG" id="COG5652">
    <property type="taxonomic scope" value="Bacteria"/>
</dbReference>
<dbReference type="STRING" id="76114.ebA3587"/>